<proteinExistence type="predicted"/>
<evidence type="ECO:0000313" key="1">
    <source>
        <dbReference type="EMBL" id="BBI97294.1"/>
    </source>
</evidence>
<organism evidence="1">
    <name type="scientific">Enterobacter asburiae</name>
    <dbReference type="NCBI Taxonomy" id="61645"/>
    <lineage>
        <taxon>Bacteria</taxon>
        <taxon>Pseudomonadati</taxon>
        <taxon>Pseudomonadota</taxon>
        <taxon>Gammaproteobacteria</taxon>
        <taxon>Enterobacterales</taxon>
        <taxon>Enterobacteriaceae</taxon>
        <taxon>Enterobacter</taxon>
        <taxon>Enterobacter cloacae complex</taxon>
    </lineage>
</organism>
<reference evidence="1" key="3">
    <citation type="submission" date="2019-03" db="EMBL/GenBank/DDBJ databases">
        <title>Complete genome sequences of Enterobacter asburiae str. MRY18-106 isolated from a patient in Japan.</title>
        <authorList>
            <person name="Sekizuka T."/>
            <person name="Matsui M."/>
            <person name="Takara T."/>
            <person name="Uechi A."/>
            <person name="Harakuni M."/>
            <person name="Kimura T."/>
            <person name="Suzuki S."/>
            <person name="Kuroda M."/>
        </authorList>
    </citation>
    <scope>NUCLEOTIDE SEQUENCE</scope>
    <source>
        <strain evidence="1">MRY18-106</strain>
    </source>
</reference>
<sequence length="29" mass="3092">MGVLVVISREDAKKVGLNRQHTGGVLSNI</sequence>
<evidence type="ECO:0000313" key="2">
    <source>
        <dbReference type="EMBL" id="ESM38866.1"/>
    </source>
</evidence>
<evidence type="ECO:0000313" key="3">
    <source>
        <dbReference type="Proteomes" id="UP000017391"/>
    </source>
</evidence>
<accession>A0A455VVY6</accession>
<protein>
    <submittedName>
        <fullName evidence="1">Uncharacterized protein</fullName>
    </submittedName>
</protein>
<dbReference type="AlphaFoldDB" id="A0A455VVY6"/>
<reference evidence="3" key="2">
    <citation type="submission" date="2013-09" db="EMBL/GenBank/DDBJ databases">
        <title>The Genome Sequence of Enterobacter cloacae BWH 31.</title>
        <authorList>
            <consortium name="The Broad Institute Genomics Platform"/>
            <consortium name="The Broad Institute Genome Sequencing Center for Infectious Disease"/>
            <person name="Murphy C."/>
            <person name="Cosimi L."/>
            <person name="Cerqueira G."/>
            <person name="Feldgarden M."/>
            <person name="Hung D."/>
            <person name="Onderdonk A.B."/>
            <person name="Ferraro M.J."/>
            <person name="Hooper D."/>
            <person name="Dekker J."/>
            <person name="O'Brien T."/>
            <person name="Huang S."/>
            <person name="Quan V."/>
            <person name="Ernst C."/>
            <person name="Delaney M."/>
            <person name="DuBois A."/>
            <person name="Young S.K."/>
            <person name="Zeng Q."/>
            <person name="Gargeya S."/>
            <person name="Fitzgerald M."/>
            <person name="Abouelleil A."/>
            <person name="Alvarado L."/>
            <person name="Berlin A.M."/>
            <person name="Chapman S.B."/>
            <person name="Gainer-Dewar J."/>
            <person name="Goldberg J."/>
            <person name="Gnerre S."/>
            <person name="Griggs A."/>
            <person name="Gujja S."/>
            <person name="Hansen M."/>
            <person name="Howarth C."/>
            <person name="Imamovic A."/>
            <person name="Ireland A."/>
            <person name="Larimer J."/>
            <person name="McCowan C."/>
            <person name="Murphy C."/>
            <person name="Pearson M."/>
            <person name="Poon T.W."/>
            <person name="Priest M."/>
            <person name="Roberts A."/>
            <person name="Saif S."/>
            <person name="Shea T."/>
            <person name="Sykes S."/>
            <person name="Wortman J."/>
            <person name="Nusbaum C."/>
            <person name="Birren B."/>
        </authorList>
    </citation>
    <scope>NUCLEOTIDE SEQUENCE [LARGE SCALE GENOMIC DNA]</scope>
    <source>
        <strain evidence="3">BWH 31</strain>
    </source>
</reference>
<dbReference type="Proteomes" id="UP000017391">
    <property type="component" value="Unassembled WGS sequence"/>
</dbReference>
<dbReference type="EMBL" id="AYIP01000003">
    <property type="protein sequence ID" value="ESM38866.1"/>
    <property type="molecule type" value="Genomic_DNA"/>
</dbReference>
<dbReference type="EMBL" id="AP019533">
    <property type="protein sequence ID" value="BBI97294.1"/>
    <property type="molecule type" value="Genomic_DNA"/>
</dbReference>
<reference evidence="2" key="1">
    <citation type="submission" date="2013-09" db="EMBL/GenBank/DDBJ databases">
        <title>The Genome Sequence of Enterobacter cloacae BWH 31.</title>
        <authorList>
            <consortium name="The Broad Institute Genomics Platform"/>
            <consortium name="The Broad Institute Genome Sequencing Center for Infectious Disease"/>
            <person name="Murphy C."/>
            <person name="Cosimi L."/>
            <person name="Cerqueira G."/>
            <person name="Feldgarden M."/>
            <person name="Earl A.M."/>
            <person name="Hung D."/>
            <person name="Onderdonk A.B."/>
            <person name="Kirby J.E."/>
            <person name="Ferraro M.J."/>
            <person name="Hopper D."/>
            <person name="Dekker J.P."/>
            <person name="O'Brien T."/>
            <person name="Huang S."/>
            <person name="Quan V."/>
            <person name="Ernst C."/>
            <person name="Delaney M."/>
            <person name="DuBois A."/>
            <person name="Kim D.S."/>
            <person name="Young S."/>
            <person name="Zeng Q."/>
            <person name="Gargeya S."/>
            <person name="Abouelleil A."/>
            <person name="Alvarado L."/>
            <person name="Chapman S.B."/>
            <person name="Gainer-Dewar J."/>
            <person name="Goldberg J."/>
            <person name="Griggs A."/>
            <person name="Gujja S."/>
            <person name="Hansen M."/>
            <person name="Howarth C."/>
            <person name="Imamovic A."/>
            <person name="Larimer J."/>
            <person name="Pearson M."/>
            <person name="Poon T.W."/>
            <person name="Priest M."/>
            <person name="Roberts A."/>
            <person name="Saif S."/>
            <person name="Shea T.D."/>
            <person name="Sykes S.N."/>
            <person name="Wortman J.R."/>
            <person name="Nusbaum C."/>
            <person name="Birren B.W."/>
        </authorList>
    </citation>
    <scope>NUCLEOTIDE SEQUENCE</scope>
    <source>
        <strain evidence="2">BWH 31</strain>
    </source>
</reference>
<name>A0A455VVY6_ENTAS</name>
<gene>
    <name evidence="2" type="ORF">L402_00798</name>
    <name evidence="1" type="ORF">MRY18106EAS_38260</name>
</gene>